<dbReference type="EMBL" id="CM018036">
    <property type="protein sequence ID" value="KAA8541381.1"/>
    <property type="molecule type" value="Genomic_DNA"/>
</dbReference>
<gene>
    <name evidence="2" type="ORF">F0562_025349</name>
</gene>
<dbReference type="Proteomes" id="UP000325577">
    <property type="component" value="Linkage Group LG13"/>
</dbReference>
<evidence type="ECO:0000313" key="2">
    <source>
        <dbReference type="EMBL" id="KAA8541381.1"/>
    </source>
</evidence>
<protein>
    <submittedName>
        <fullName evidence="2">Uncharacterized protein</fullName>
    </submittedName>
</protein>
<proteinExistence type="predicted"/>
<reference evidence="2 3" key="1">
    <citation type="submission" date="2019-09" db="EMBL/GenBank/DDBJ databases">
        <title>A chromosome-level genome assembly of the Chinese tupelo Nyssa sinensis.</title>
        <authorList>
            <person name="Yang X."/>
            <person name="Kang M."/>
            <person name="Yang Y."/>
            <person name="Xiong H."/>
            <person name="Wang M."/>
            <person name="Zhang Z."/>
            <person name="Wang Z."/>
            <person name="Wu H."/>
            <person name="Ma T."/>
            <person name="Liu J."/>
            <person name="Xi Z."/>
        </authorList>
    </citation>
    <scope>NUCLEOTIDE SEQUENCE [LARGE SCALE GENOMIC DNA]</scope>
    <source>
        <strain evidence="2">J267</strain>
        <tissue evidence="2">Leaf</tissue>
    </source>
</reference>
<feature type="region of interest" description="Disordered" evidence="1">
    <location>
        <begin position="37"/>
        <end position="60"/>
    </location>
</feature>
<organism evidence="2 3">
    <name type="scientific">Nyssa sinensis</name>
    <dbReference type="NCBI Taxonomy" id="561372"/>
    <lineage>
        <taxon>Eukaryota</taxon>
        <taxon>Viridiplantae</taxon>
        <taxon>Streptophyta</taxon>
        <taxon>Embryophyta</taxon>
        <taxon>Tracheophyta</taxon>
        <taxon>Spermatophyta</taxon>
        <taxon>Magnoliopsida</taxon>
        <taxon>eudicotyledons</taxon>
        <taxon>Gunneridae</taxon>
        <taxon>Pentapetalae</taxon>
        <taxon>asterids</taxon>
        <taxon>Cornales</taxon>
        <taxon>Nyssaceae</taxon>
        <taxon>Nyssa</taxon>
    </lineage>
</organism>
<dbReference type="AlphaFoldDB" id="A0A5J5BJP5"/>
<feature type="compositionally biased region" description="Polar residues" evidence="1">
    <location>
        <begin position="40"/>
        <end position="60"/>
    </location>
</feature>
<sequence>MFHYSSKNKPAKLIRLHDDHGLRLMCHFNNEKDDVYVTDGTHTTPPHVSTRESNVSAKSARTPTIVAQFEEHDAPSSQPYTALESEEKNQTLQIDSQVSNVICMTFPSVVDGFHIEMG</sequence>
<accession>A0A5J5BJP5</accession>
<evidence type="ECO:0000256" key="1">
    <source>
        <dbReference type="SAM" id="MobiDB-lite"/>
    </source>
</evidence>
<evidence type="ECO:0000313" key="3">
    <source>
        <dbReference type="Proteomes" id="UP000325577"/>
    </source>
</evidence>
<name>A0A5J5BJP5_9ASTE</name>
<keyword evidence="3" id="KW-1185">Reference proteome</keyword>